<evidence type="ECO:0008006" key="3">
    <source>
        <dbReference type="Google" id="ProtNLM"/>
    </source>
</evidence>
<proteinExistence type="predicted"/>
<comment type="caution">
    <text evidence="1">The sequence shown here is derived from an EMBL/GenBank/DDBJ whole genome shotgun (WGS) entry which is preliminary data.</text>
</comment>
<evidence type="ECO:0000313" key="2">
    <source>
        <dbReference type="Proteomes" id="UP001596473"/>
    </source>
</evidence>
<organism evidence="1 2">
    <name type="scientific">Iodobacter arcticus</name>
    <dbReference type="NCBI Taxonomy" id="590593"/>
    <lineage>
        <taxon>Bacteria</taxon>
        <taxon>Pseudomonadati</taxon>
        <taxon>Pseudomonadota</taxon>
        <taxon>Betaproteobacteria</taxon>
        <taxon>Neisseriales</taxon>
        <taxon>Chitinibacteraceae</taxon>
        <taxon>Iodobacter</taxon>
    </lineage>
</organism>
<dbReference type="RefSeq" id="WP_380185519.1">
    <property type="nucleotide sequence ID" value="NZ_JBHTBQ010000002.1"/>
</dbReference>
<dbReference type="EMBL" id="JBHTBQ010000002">
    <property type="protein sequence ID" value="MFC7418491.1"/>
    <property type="molecule type" value="Genomic_DNA"/>
</dbReference>
<name>A0ABW2QT21_9NEIS</name>
<dbReference type="Proteomes" id="UP001596473">
    <property type="component" value="Unassembled WGS sequence"/>
</dbReference>
<keyword evidence="2" id="KW-1185">Reference proteome</keyword>
<protein>
    <recommendedName>
        <fullName evidence="3">LITAF domain-containing protein</fullName>
    </recommendedName>
</protein>
<accession>A0ABW2QT21</accession>
<evidence type="ECO:0000313" key="1">
    <source>
        <dbReference type="EMBL" id="MFC7418491.1"/>
    </source>
</evidence>
<sequence length="78" mass="8933">MTQHTSEIHHCSICGVDTNHIVVLVRKTNPFKGEQNSKFKEFLHGAIKSWFLGAFIASMDEFSRHRICEKCGNKVIED</sequence>
<reference evidence="2" key="1">
    <citation type="journal article" date="2019" name="Int. J. Syst. Evol. Microbiol.">
        <title>The Global Catalogue of Microorganisms (GCM) 10K type strain sequencing project: providing services to taxonomists for standard genome sequencing and annotation.</title>
        <authorList>
            <consortium name="The Broad Institute Genomics Platform"/>
            <consortium name="The Broad Institute Genome Sequencing Center for Infectious Disease"/>
            <person name="Wu L."/>
            <person name="Ma J."/>
        </authorList>
    </citation>
    <scope>NUCLEOTIDE SEQUENCE [LARGE SCALE GENOMIC DNA]</scope>
    <source>
        <strain evidence="2">CCUG 62945</strain>
    </source>
</reference>
<gene>
    <name evidence="1" type="ORF">ACFQNF_01180</name>
</gene>